<dbReference type="RefSeq" id="WP_151078867.1">
    <property type="nucleotide sequence ID" value="NZ_CP047647.1"/>
</dbReference>
<name>A0A7L4ZX86_9BACT</name>
<dbReference type="AlphaFoldDB" id="A0A7L4ZX86"/>
<accession>A0A7L4ZX86</accession>
<dbReference type="Pfam" id="PF18962">
    <property type="entry name" value="Por_Secre_tail"/>
    <property type="match status" value="1"/>
</dbReference>
<organism evidence="1 2">
    <name type="scientific">Hymenobacter busanensis</name>
    <dbReference type="NCBI Taxonomy" id="2607656"/>
    <lineage>
        <taxon>Bacteria</taxon>
        <taxon>Pseudomonadati</taxon>
        <taxon>Bacteroidota</taxon>
        <taxon>Cytophagia</taxon>
        <taxon>Cytophagales</taxon>
        <taxon>Hymenobacteraceae</taxon>
        <taxon>Hymenobacter</taxon>
    </lineage>
</organism>
<dbReference type="EMBL" id="VTWU01000003">
    <property type="protein sequence ID" value="KAA9333446.1"/>
    <property type="molecule type" value="Genomic_DNA"/>
</dbReference>
<dbReference type="InterPro" id="IPR028994">
    <property type="entry name" value="Integrin_alpha_N"/>
</dbReference>
<dbReference type="NCBIfam" id="TIGR04183">
    <property type="entry name" value="Por_Secre_tail"/>
    <property type="match status" value="1"/>
</dbReference>
<protein>
    <submittedName>
        <fullName evidence="1">T9SS type A sorting domain-containing protein</fullName>
    </submittedName>
</protein>
<gene>
    <name evidence="1" type="ORF">F0P96_10785</name>
</gene>
<sequence>MFRRFLLLLGLAVPVAASAQNRFSFEPKPNAIPVLVGTDTLRQAWAGGQNSPSYSNLDLNGDGQQDLVGFDRTTSRITTYLNAPAPGGGRRWLYSPSYESLFPTGAVGWMLLRDYDCDGRPDLFTRTSTGDVRVFRNISTSGPPAFQTAPTQPRYRLTPTVISTVHLNVYDVPAVQDVDGDGQLDIVSFEFSAGLRIEYYRNISASCGGLEFELATTNWADITSCISACGSYAVGGDQCRNGVPRPNHTGGYAMLLQDLDGDQDLDLLLGRDGCTEFVAFRNTGTRQLAATTPTSLLRNIPAGLGTITMPNFPGASSVDTNFDGKNDIVVAPALINNLDMAQLRNNSLLFTATGTAAAPAFTASPSGFLQQQMIDLGEGAFPAFIDVNGDGRLDMLVGNYAEQTTTVGAYQTYRAALAYYQNIGTATRPAFRLVNSDYLGLAARSYHNLHPVVTDLNRDGVLDLAYTADKDQATNLYYHLNTAAAGAPVNFNTAQFNYIDLQYNWSGRDDVPCFVDVDGDGYVDLLMGTEDPNPGGSLRYYRRLPGQQLETSFQLANNDYGLLRRSNNTLPSKLAPAVADVDGDGQLDLMTIDDVGTVQLFSNFRAQTGPFLVRTDVFYNPITGQEENSRLANNYGLIHGLTLADVNGDGAPEMFVGLQTGGMNVFGTRNRVLSTKAAANATWALQVYPNPARATATVETGVPTRLTVLDLTGRRVRETTTAQRRHQLDLSGLSAGVYVVRVTSATDGSIGMQRLVVE</sequence>
<comment type="caution">
    <text evidence="1">The sequence shown here is derived from an EMBL/GenBank/DDBJ whole genome shotgun (WGS) entry which is preliminary data.</text>
</comment>
<dbReference type="InterPro" id="IPR013517">
    <property type="entry name" value="FG-GAP"/>
</dbReference>
<evidence type="ECO:0000313" key="1">
    <source>
        <dbReference type="EMBL" id="KAA9333446.1"/>
    </source>
</evidence>
<dbReference type="Proteomes" id="UP000326380">
    <property type="component" value="Unassembled WGS sequence"/>
</dbReference>
<dbReference type="PANTHER" id="PTHR44103:SF1">
    <property type="entry name" value="PROPROTEIN CONVERTASE P"/>
    <property type="match status" value="1"/>
</dbReference>
<dbReference type="PANTHER" id="PTHR44103">
    <property type="entry name" value="PROPROTEIN CONVERTASE P"/>
    <property type="match status" value="1"/>
</dbReference>
<dbReference type="InterPro" id="IPR026444">
    <property type="entry name" value="Secre_tail"/>
</dbReference>
<evidence type="ECO:0000313" key="2">
    <source>
        <dbReference type="Proteomes" id="UP000326380"/>
    </source>
</evidence>
<keyword evidence="2" id="KW-1185">Reference proteome</keyword>
<proteinExistence type="predicted"/>
<reference evidence="1 2" key="1">
    <citation type="submission" date="2019-09" db="EMBL/GenBank/DDBJ databases">
        <title>Genome sequence of Hymenobacter sp. M3.</title>
        <authorList>
            <person name="Srinivasan S."/>
        </authorList>
    </citation>
    <scope>NUCLEOTIDE SEQUENCE [LARGE SCALE GENOMIC DNA]</scope>
    <source>
        <strain evidence="1 2">M3</strain>
    </source>
</reference>
<dbReference type="Gene3D" id="2.130.10.130">
    <property type="entry name" value="Integrin alpha, N-terminal"/>
    <property type="match status" value="2"/>
</dbReference>
<dbReference type="Pfam" id="PF13517">
    <property type="entry name" value="FG-GAP_3"/>
    <property type="match status" value="1"/>
</dbReference>
<dbReference type="SUPFAM" id="SSF69318">
    <property type="entry name" value="Integrin alpha N-terminal domain"/>
    <property type="match status" value="2"/>
</dbReference>